<dbReference type="PANTHER" id="PTHR10173:SF52">
    <property type="entry name" value="METHIONINE-R-SULFOXIDE REDUCTASE B1"/>
    <property type="match status" value="1"/>
</dbReference>
<dbReference type="GO" id="GO:0005737">
    <property type="term" value="C:cytoplasm"/>
    <property type="evidence" value="ECO:0007669"/>
    <property type="project" value="TreeGrafter"/>
</dbReference>
<feature type="domain" description="MsrB" evidence="8">
    <location>
        <begin position="8"/>
        <end position="130"/>
    </location>
</feature>
<dbReference type="Pfam" id="PF01641">
    <property type="entry name" value="SelR"/>
    <property type="match status" value="1"/>
</dbReference>
<dbReference type="GO" id="GO:0006979">
    <property type="term" value="P:response to oxidative stress"/>
    <property type="evidence" value="ECO:0007669"/>
    <property type="project" value="InterPro"/>
</dbReference>
<dbReference type="EC" id="1.8.4.12" evidence="3"/>
<dbReference type="EMBL" id="NSIT01000323">
    <property type="protein sequence ID" value="PJE77926.1"/>
    <property type="molecule type" value="Genomic_DNA"/>
</dbReference>
<evidence type="ECO:0000256" key="6">
    <source>
        <dbReference type="ARBA" id="ARBA00023002"/>
    </source>
</evidence>
<gene>
    <name evidence="9" type="primary">msrB</name>
    <name evidence="9" type="ORF">CI610_03145</name>
</gene>
<organism evidence="9">
    <name type="scientific">invertebrate metagenome</name>
    <dbReference type="NCBI Taxonomy" id="1711999"/>
    <lineage>
        <taxon>unclassified sequences</taxon>
        <taxon>metagenomes</taxon>
        <taxon>organismal metagenomes</taxon>
    </lineage>
</organism>
<sequence>MGKLSKSLEEWQQELSPEVYHVTREGGTEPPFSGKYVTQNEKGTYVCACCQAPLFHSDTKYNSGSGWPSFYNVIHPDNIITLQDTRHGMVRTEIRCSQCGAHLGHRFEDGPTPTGLRYCINSVSLSHSPENND</sequence>
<dbReference type="Gene3D" id="2.170.150.20">
    <property type="entry name" value="Peptide methionine sulfoxide reductase"/>
    <property type="match status" value="1"/>
</dbReference>
<reference evidence="9" key="1">
    <citation type="journal article" date="2017" name="Appl. Environ. Microbiol.">
        <title>Molecular characterization of an Endozoicomonas-like organism causing infection in king scallop Pecten maximus L.</title>
        <authorList>
            <person name="Cano I."/>
            <person name="van Aerle R."/>
            <person name="Ross S."/>
            <person name="Verner-Jeffreys D.W."/>
            <person name="Paley R.K."/>
            <person name="Rimmer G."/>
            <person name="Ryder D."/>
            <person name="Hooper P."/>
            <person name="Stone D."/>
            <person name="Feist S.W."/>
        </authorList>
    </citation>
    <scope>NUCLEOTIDE SEQUENCE</scope>
</reference>
<keyword evidence="5" id="KW-0862">Zinc</keyword>
<evidence type="ECO:0000256" key="3">
    <source>
        <dbReference type="ARBA" id="ARBA00012499"/>
    </source>
</evidence>
<comment type="catalytic activity">
    <reaction evidence="7">
        <text>L-methionyl-[protein] + [thioredoxin]-disulfide + H2O = L-methionyl-(R)-S-oxide-[protein] + [thioredoxin]-dithiol</text>
        <dbReference type="Rhea" id="RHEA:24164"/>
        <dbReference type="Rhea" id="RHEA-COMP:10698"/>
        <dbReference type="Rhea" id="RHEA-COMP:10700"/>
        <dbReference type="Rhea" id="RHEA-COMP:12313"/>
        <dbReference type="Rhea" id="RHEA-COMP:12314"/>
        <dbReference type="ChEBI" id="CHEBI:15377"/>
        <dbReference type="ChEBI" id="CHEBI:16044"/>
        <dbReference type="ChEBI" id="CHEBI:29950"/>
        <dbReference type="ChEBI" id="CHEBI:45764"/>
        <dbReference type="ChEBI" id="CHEBI:50058"/>
        <dbReference type="EC" id="1.8.4.12"/>
    </reaction>
</comment>
<comment type="caution">
    <text evidence="9">The sequence shown here is derived from an EMBL/GenBank/DDBJ whole genome shotgun (WGS) entry which is preliminary data.</text>
</comment>
<comment type="cofactor">
    <cofactor evidence="1">
        <name>Zn(2+)</name>
        <dbReference type="ChEBI" id="CHEBI:29105"/>
    </cofactor>
</comment>
<name>A0A2H9T3W4_9ZZZZ</name>
<evidence type="ECO:0000256" key="4">
    <source>
        <dbReference type="ARBA" id="ARBA00022723"/>
    </source>
</evidence>
<dbReference type="GO" id="GO:0033743">
    <property type="term" value="F:peptide-methionine (R)-S-oxide reductase activity"/>
    <property type="evidence" value="ECO:0007669"/>
    <property type="project" value="UniProtKB-EC"/>
</dbReference>
<evidence type="ECO:0000256" key="7">
    <source>
        <dbReference type="ARBA" id="ARBA00048488"/>
    </source>
</evidence>
<dbReference type="InterPro" id="IPR011057">
    <property type="entry name" value="Mss4-like_sf"/>
</dbReference>
<dbReference type="NCBIfam" id="TIGR00357">
    <property type="entry name" value="peptide-methionine (R)-S-oxide reductase MsrB"/>
    <property type="match status" value="1"/>
</dbReference>
<dbReference type="PANTHER" id="PTHR10173">
    <property type="entry name" value="METHIONINE SULFOXIDE REDUCTASE"/>
    <property type="match status" value="1"/>
</dbReference>
<evidence type="ECO:0000256" key="2">
    <source>
        <dbReference type="ARBA" id="ARBA00007174"/>
    </source>
</evidence>
<dbReference type="InterPro" id="IPR002579">
    <property type="entry name" value="Met_Sox_Rdtase_MsrB_dom"/>
</dbReference>
<dbReference type="SUPFAM" id="SSF51316">
    <property type="entry name" value="Mss4-like"/>
    <property type="match status" value="1"/>
</dbReference>
<proteinExistence type="inferred from homology"/>
<keyword evidence="4" id="KW-0479">Metal-binding</keyword>
<evidence type="ECO:0000259" key="8">
    <source>
        <dbReference type="PROSITE" id="PS51790"/>
    </source>
</evidence>
<comment type="similarity">
    <text evidence="2">Belongs to the MsrB Met sulfoxide reductase family.</text>
</comment>
<dbReference type="PROSITE" id="PS51790">
    <property type="entry name" value="MSRB"/>
    <property type="match status" value="1"/>
</dbReference>
<protein>
    <recommendedName>
        <fullName evidence="3">peptide-methionine (R)-S-oxide reductase</fullName>
        <ecNumber evidence="3">1.8.4.12</ecNumber>
    </recommendedName>
</protein>
<dbReference type="GO" id="GO:0030091">
    <property type="term" value="P:protein repair"/>
    <property type="evidence" value="ECO:0007669"/>
    <property type="project" value="InterPro"/>
</dbReference>
<evidence type="ECO:0000256" key="1">
    <source>
        <dbReference type="ARBA" id="ARBA00001947"/>
    </source>
</evidence>
<dbReference type="HAMAP" id="MF_01400">
    <property type="entry name" value="MsrB"/>
    <property type="match status" value="1"/>
</dbReference>
<dbReference type="FunFam" id="2.170.150.20:FF:000001">
    <property type="entry name" value="Peptide methionine sulfoxide reductase MsrB"/>
    <property type="match status" value="1"/>
</dbReference>
<dbReference type="InterPro" id="IPR028427">
    <property type="entry name" value="Met_Sox_Rdtase_MsrB"/>
</dbReference>
<dbReference type="AlphaFoldDB" id="A0A2H9T3W4"/>
<accession>A0A2H9T3W4</accession>
<evidence type="ECO:0000313" key="9">
    <source>
        <dbReference type="EMBL" id="PJE77926.1"/>
    </source>
</evidence>
<evidence type="ECO:0000256" key="5">
    <source>
        <dbReference type="ARBA" id="ARBA00022833"/>
    </source>
</evidence>
<dbReference type="GO" id="GO:0046872">
    <property type="term" value="F:metal ion binding"/>
    <property type="evidence" value="ECO:0007669"/>
    <property type="project" value="UniProtKB-KW"/>
</dbReference>
<keyword evidence="6 9" id="KW-0560">Oxidoreductase</keyword>